<dbReference type="EMBL" id="JAEHOE010000084">
    <property type="protein sequence ID" value="KAG2488369.1"/>
    <property type="molecule type" value="Genomic_DNA"/>
</dbReference>
<dbReference type="CDD" id="cd19499">
    <property type="entry name" value="RecA-like_ClpB_Hsp104-like"/>
    <property type="match status" value="1"/>
</dbReference>
<evidence type="ECO:0000313" key="10">
    <source>
        <dbReference type="EMBL" id="KAG2488369.1"/>
    </source>
</evidence>
<evidence type="ECO:0000256" key="3">
    <source>
        <dbReference type="ARBA" id="ARBA00022741"/>
    </source>
</evidence>
<gene>
    <name evidence="10" type="ORF">HYH03_013058</name>
</gene>
<keyword evidence="11" id="KW-1185">Reference proteome</keyword>
<evidence type="ECO:0000256" key="2">
    <source>
        <dbReference type="ARBA" id="ARBA00022737"/>
    </source>
</evidence>
<accession>A0A835XRE8</accession>
<dbReference type="PANTHER" id="PTHR11638:SF18">
    <property type="entry name" value="HEAT SHOCK PROTEIN 104"/>
    <property type="match status" value="1"/>
</dbReference>
<dbReference type="SMART" id="SM01086">
    <property type="entry name" value="ClpB_D2-small"/>
    <property type="match status" value="1"/>
</dbReference>
<dbReference type="InterPro" id="IPR001270">
    <property type="entry name" value="ClpA/B"/>
</dbReference>
<reference evidence="10" key="1">
    <citation type="journal article" date="2020" name="bioRxiv">
        <title>Comparative genomics of Chlamydomonas.</title>
        <authorList>
            <person name="Craig R.J."/>
            <person name="Hasan A.R."/>
            <person name="Ness R.W."/>
            <person name="Keightley P.D."/>
        </authorList>
    </citation>
    <scope>NUCLEOTIDE SEQUENCE</scope>
    <source>
        <strain evidence="10">CCAP 11/70</strain>
    </source>
</reference>
<dbReference type="Pfam" id="PF17871">
    <property type="entry name" value="AAA_lid_9"/>
    <property type="match status" value="1"/>
</dbReference>
<feature type="compositionally biased region" description="Basic and acidic residues" evidence="8">
    <location>
        <begin position="921"/>
        <end position="932"/>
    </location>
</feature>
<dbReference type="Pfam" id="PF10431">
    <property type="entry name" value="ClpB_D2-small"/>
    <property type="match status" value="1"/>
</dbReference>
<dbReference type="InterPro" id="IPR041546">
    <property type="entry name" value="ClpA/ClpB_AAA_lid"/>
</dbReference>
<evidence type="ECO:0000256" key="7">
    <source>
        <dbReference type="SAM" id="Coils"/>
    </source>
</evidence>
<dbReference type="PROSITE" id="PS00870">
    <property type="entry name" value="CLPAB_1"/>
    <property type="match status" value="1"/>
</dbReference>
<evidence type="ECO:0000259" key="9">
    <source>
        <dbReference type="PROSITE" id="PS51903"/>
    </source>
</evidence>
<evidence type="ECO:0000256" key="6">
    <source>
        <dbReference type="PROSITE-ProRule" id="PRU01251"/>
    </source>
</evidence>
<organism evidence="10 11">
    <name type="scientific">Edaphochlamys debaryana</name>
    <dbReference type="NCBI Taxonomy" id="47281"/>
    <lineage>
        <taxon>Eukaryota</taxon>
        <taxon>Viridiplantae</taxon>
        <taxon>Chlorophyta</taxon>
        <taxon>core chlorophytes</taxon>
        <taxon>Chlorophyceae</taxon>
        <taxon>CS clade</taxon>
        <taxon>Chlamydomonadales</taxon>
        <taxon>Chlamydomonadales incertae sedis</taxon>
        <taxon>Edaphochlamys</taxon>
    </lineage>
</organism>
<dbReference type="OrthoDB" id="47330at2759"/>
<comment type="caution">
    <text evidence="10">The sequence shown here is derived from an EMBL/GenBank/DDBJ whole genome shotgun (WGS) entry which is preliminary data.</text>
</comment>
<dbReference type="InterPro" id="IPR003959">
    <property type="entry name" value="ATPase_AAA_core"/>
</dbReference>
<dbReference type="Gene3D" id="1.10.8.60">
    <property type="match status" value="1"/>
</dbReference>
<dbReference type="InterPro" id="IPR036628">
    <property type="entry name" value="Clp_N_dom_sf"/>
</dbReference>
<dbReference type="CDD" id="cd00009">
    <property type="entry name" value="AAA"/>
    <property type="match status" value="1"/>
</dbReference>
<dbReference type="InterPro" id="IPR018368">
    <property type="entry name" value="ClpA/B_CS1"/>
</dbReference>
<proteinExistence type="inferred from homology"/>
<dbReference type="InterPro" id="IPR027417">
    <property type="entry name" value="P-loop_NTPase"/>
</dbReference>
<keyword evidence="3" id="KW-0547">Nucleotide-binding</keyword>
<dbReference type="SUPFAM" id="SSF52540">
    <property type="entry name" value="P-loop containing nucleoside triphosphate hydrolases"/>
    <property type="match status" value="2"/>
</dbReference>
<dbReference type="FunFam" id="3.40.50.300:FF:000010">
    <property type="entry name" value="Chaperone clpB 1, putative"/>
    <property type="match status" value="1"/>
</dbReference>
<evidence type="ECO:0000313" key="11">
    <source>
        <dbReference type="Proteomes" id="UP000612055"/>
    </source>
</evidence>
<dbReference type="InterPro" id="IPR004176">
    <property type="entry name" value="Clp_R_N"/>
</dbReference>
<dbReference type="GO" id="GO:0034605">
    <property type="term" value="P:cellular response to heat"/>
    <property type="evidence" value="ECO:0007669"/>
    <property type="project" value="TreeGrafter"/>
</dbReference>
<dbReference type="SMART" id="SM00382">
    <property type="entry name" value="AAA"/>
    <property type="match status" value="2"/>
</dbReference>
<sequence length="947" mass="103094">MSFDPKKATQKVNELLGAAISLAKEEGHATLTPTHLAVVIFEEPQGIGRSAAARAGGDDKWKSVIRVLRRRLAKLPKISPAPDSVSPGRELSKVLTAAAKIQKERGDAFLGADTLLLAVIGAPEVSEALTEAGLTKAQIESALEDVRKASGGGPVNSETGDANFDALAKYGTDMTANAARADPVIGRDDEIRRVVRVLCRRTKNNPVLIGEPGVGKTAIVEGLAQRIVKNDVPETLRGVRLISLDMGALVAGAKYRGEFEERLKAVLAEVAQQQGKVVLFIDELHLVLGAGKSGDSAMDAANLLKPMLARGELRCIGATTLNEYREHIEKDAAFERRFQQVLVKEPSVPDTIAILRGIKERYESHHGVHITDRALVVAAELSDRYITTRFLPDKAIDLVDEACANMRVQLDSKPEALDALERQRTRLQVERAALQKEKDSISKARAGEVEHELAALEDQLLPLQMKYNQEKERLEELRRLAQKRDDIMVNIQLAEQHNNLARIADLRYGALPDVDERLKALRAAQPADALLSEEVGPEEIATVVSRWTGIPVSRLQQTEKDKLLELRAELQKRVVGQDAAVAAVADAVLRSRAGLAARQRGSGFLFLGPTGVGKTELAKALAQLLFDDERMMVRIDMGEYTEKHSVSRLIGAPPGYVGHEEGGQLTEAVRRRPYSVVLFDEVEKAHPEVFNVLLSILDDGRVTDSKGRTVNFANTVVILTSNLGSEALLQAAAAADKAPPGTDPFKQAKEACMTAVRRFFRPEFLNRLDDIVVFEPLQKKQLLGIAALMGKELAARLTPRNIGLSFTNAALAYSVQVAYDPAYGARPLRRWMEQTVITELSRMVVSGTLPDNSDVVVDVADNGAGFKYNVQPKREGTPYAASPLRGFTPGPGGHNDVEMVLGRAANGDGDSEDDDPAVKSWLEKDKNKEKRGPAGSSQEAPNKRRAG</sequence>
<dbReference type="GO" id="GO:0005524">
    <property type="term" value="F:ATP binding"/>
    <property type="evidence" value="ECO:0007669"/>
    <property type="project" value="UniProtKB-KW"/>
</dbReference>
<keyword evidence="7" id="KW-0175">Coiled coil</keyword>
<dbReference type="PANTHER" id="PTHR11638">
    <property type="entry name" value="ATP-DEPENDENT CLP PROTEASE"/>
    <property type="match status" value="1"/>
</dbReference>
<keyword evidence="5" id="KW-0143">Chaperone</keyword>
<evidence type="ECO:0000256" key="5">
    <source>
        <dbReference type="ARBA" id="ARBA00023186"/>
    </source>
</evidence>
<evidence type="ECO:0000256" key="1">
    <source>
        <dbReference type="ARBA" id="ARBA00008675"/>
    </source>
</evidence>
<dbReference type="PRINTS" id="PR00300">
    <property type="entry name" value="CLPPROTEASEA"/>
</dbReference>
<dbReference type="GO" id="GO:0005737">
    <property type="term" value="C:cytoplasm"/>
    <property type="evidence" value="ECO:0007669"/>
    <property type="project" value="TreeGrafter"/>
</dbReference>
<dbReference type="FunFam" id="3.40.50.300:FF:000120">
    <property type="entry name" value="ATP-dependent chaperone ClpB"/>
    <property type="match status" value="1"/>
</dbReference>
<feature type="region of interest" description="Disordered" evidence="8">
    <location>
        <begin position="872"/>
        <end position="947"/>
    </location>
</feature>
<dbReference type="Pfam" id="PF00004">
    <property type="entry name" value="AAA"/>
    <property type="match status" value="1"/>
</dbReference>
<comment type="similarity">
    <text evidence="1">Belongs to the ClpA/ClpB family.</text>
</comment>
<evidence type="ECO:0000256" key="4">
    <source>
        <dbReference type="ARBA" id="ARBA00022840"/>
    </source>
</evidence>
<dbReference type="InterPro" id="IPR019489">
    <property type="entry name" value="Clp_ATPase_C"/>
</dbReference>
<protein>
    <recommendedName>
        <fullName evidence="9">Clp R domain-containing protein</fullName>
    </recommendedName>
</protein>
<dbReference type="Gene3D" id="1.10.1780.10">
    <property type="entry name" value="Clp, N-terminal domain"/>
    <property type="match status" value="1"/>
</dbReference>
<evidence type="ECO:0000256" key="8">
    <source>
        <dbReference type="SAM" id="MobiDB-lite"/>
    </source>
</evidence>
<dbReference type="Gene3D" id="3.40.50.300">
    <property type="entry name" value="P-loop containing nucleotide triphosphate hydrolases"/>
    <property type="match status" value="3"/>
</dbReference>
<dbReference type="Proteomes" id="UP000612055">
    <property type="component" value="Unassembled WGS sequence"/>
</dbReference>
<keyword evidence="2 6" id="KW-0677">Repeat</keyword>
<dbReference type="AlphaFoldDB" id="A0A835XRE8"/>
<dbReference type="SUPFAM" id="SSF81923">
    <property type="entry name" value="Double Clp-N motif"/>
    <property type="match status" value="1"/>
</dbReference>
<name>A0A835XRE8_9CHLO</name>
<dbReference type="FunFam" id="3.40.50.300:FF:000025">
    <property type="entry name" value="ATP-dependent Clp protease subunit"/>
    <property type="match status" value="1"/>
</dbReference>
<dbReference type="PROSITE" id="PS51903">
    <property type="entry name" value="CLP_R"/>
    <property type="match status" value="1"/>
</dbReference>
<dbReference type="InterPro" id="IPR050130">
    <property type="entry name" value="ClpA_ClpB"/>
</dbReference>
<dbReference type="Pfam" id="PF02861">
    <property type="entry name" value="Clp_N"/>
    <property type="match status" value="1"/>
</dbReference>
<feature type="coiled-coil region" evidence="7">
    <location>
        <begin position="417"/>
        <end position="484"/>
    </location>
</feature>
<dbReference type="InterPro" id="IPR003593">
    <property type="entry name" value="AAA+_ATPase"/>
</dbReference>
<keyword evidence="4" id="KW-0067">ATP-binding</keyword>
<dbReference type="Pfam" id="PF07724">
    <property type="entry name" value="AAA_2"/>
    <property type="match status" value="1"/>
</dbReference>
<dbReference type="GO" id="GO:0016887">
    <property type="term" value="F:ATP hydrolysis activity"/>
    <property type="evidence" value="ECO:0007669"/>
    <property type="project" value="InterPro"/>
</dbReference>
<feature type="domain" description="Clp R" evidence="9">
    <location>
        <begin position="5"/>
        <end position="149"/>
    </location>
</feature>